<dbReference type="InterPro" id="IPR036052">
    <property type="entry name" value="TrpB-like_PALP_sf"/>
</dbReference>
<evidence type="ECO:0000256" key="2">
    <source>
        <dbReference type="ARBA" id="ARBA00022898"/>
    </source>
</evidence>
<evidence type="ECO:0000259" key="3">
    <source>
        <dbReference type="Pfam" id="PF00291"/>
    </source>
</evidence>
<gene>
    <name evidence="4" type="primary">dpaL</name>
    <name evidence="4" type="ORF">GCM10009727_14470</name>
</gene>
<dbReference type="Proteomes" id="UP001501020">
    <property type="component" value="Unassembled WGS sequence"/>
</dbReference>
<feature type="domain" description="Tryptophan synthase beta chain-like PALP" evidence="3">
    <location>
        <begin position="39"/>
        <end position="360"/>
    </location>
</feature>
<protein>
    <submittedName>
        <fullName evidence="4">Diaminopropionate ammonia-lyase</fullName>
    </submittedName>
</protein>
<comment type="cofactor">
    <cofactor evidence="1">
        <name>pyridoxal 5'-phosphate</name>
        <dbReference type="ChEBI" id="CHEBI:597326"/>
    </cofactor>
</comment>
<dbReference type="Gene3D" id="3.40.50.1100">
    <property type="match status" value="2"/>
</dbReference>
<dbReference type="InterPro" id="IPR001926">
    <property type="entry name" value="TrpB-like_PALP"/>
</dbReference>
<keyword evidence="5" id="KW-1185">Reference proteome</keyword>
<dbReference type="Pfam" id="PF00291">
    <property type="entry name" value="PALP"/>
    <property type="match status" value="1"/>
</dbReference>
<proteinExistence type="predicted"/>
<dbReference type="PANTHER" id="PTHR42937">
    <property type="match status" value="1"/>
</dbReference>
<organism evidence="4 5">
    <name type="scientific">Actinomadura napierensis</name>
    <dbReference type="NCBI Taxonomy" id="267854"/>
    <lineage>
        <taxon>Bacteria</taxon>
        <taxon>Bacillati</taxon>
        <taxon>Actinomycetota</taxon>
        <taxon>Actinomycetes</taxon>
        <taxon>Streptosporangiales</taxon>
        <taxon>Thermomonosporaceae</taxon>
        <taxon>Actinomadura</taxon>
    </lineage>
</organism>
<dbReference type="NCBIfam" id="NF006058">
    <property type="entry name" value="PRK08206.1"/>
    <property type="match status" value="1"/>
</dbReference>
<evidence type="ECO:0000313" key="5">
    <source>
        <dbReference type="Proteomes" id="UP001501020"/>
    </source>
</evidence>
<accession>A0ABP5K1J8</accession>
<reference evidence="5" key="1">
    <citation type="journal article" date="2019" name="Int. J. Syst. Evol. Microbiol.">
        <title>The Global Catalogue of Microorganisms (GCM) 10K type strain sequencing project: providing services to taxonomists for standard genome sequencing and annotation.</title>
        <authorList>
            <consortium name="The Broad Institute Genomics Platform"/>
            <consortium name="The Broad Institute Genome Sequencing Center for Infectious Disease"/>
            <person name="Wu L."/>
            <person name="Ma J."/>
        </authorList>
    </citation>
    <scope>NUCLEOTIDE SEQUENCE [LARGE SCALE GENOMIC DNA]</scope>
    <source>
        <strain evidence="5">JCM 13850</strain>
    </source>
</reference>
<evidence type="ECO:0000256" key="1">
    <source>
        <dbReference type="ARBA" id="ARBA00001933"/>
    </source>
</evidence>
<dbReference type="CDD" id="cd00640">
    <property type="entry name" value="Trp-synth-beta_II"/>
    <property type="match status" value="1"/>
</dbReference>
<dbReference type="EMBL" id="BAAAMR010000008">
    <property type="protein sequence ID" value="GAA2125837.1"/>
    <property type="molecule type" value="Genomic_DNA"/>
</dbReference>
<dbReference type="SUPFAM" id="SSF53686">
    <property type="entry name" value="Tryptophan synthase beta subunit-like PLP-dependent enzymes"/>
    <property type="match status" value="1"/>
</dbReference>
<dbReference type="PANTHER" id="PTHR42937:SF1">
    <property type="entry name" value="DIAMINOPROPIONATE AMMONIA-LYASE"/>
    <property type="match status" value="1"/>
</dbReference>
<sequence>MVAPAYPASRTSWFSRPAAREWTCPPAPRGVAVFHASLPGYAPTPLVELPALAAGLGAGRVFVKDESSRLGLPAFKILGASWGVCRALCDRLGITVPAGDPLGVLRARAGAFRLVTATDGNHGRAVAAMARMLGTTADVFVPDGVHPAALAAIEAEGARVVRVAASYDEAVRRAAEHSASDGSALLVQDTGWPGYERVPGWIVEGYSTLFTEIDRQLRSAGAGAPTVVAVPVGVGSLAQAAVIHYRSGGSAPTLLSVEPDAAPCVLASLAGDRPVTVETGATAMAGLNCATPSALAWPYLRSGVDAAVCVADEDAAVAARELADLGVPAGPCGAASLAGVRAALPSLSLGPADTVVLLSTEGTAANPATV</sequence>
<name>A0ABP5K1J8_9ACTN</name>
<evidence type="ECO:0000313" key="4">
    <source>
        <dbReference type="EMBL" id="GAA2125837.1"/>
    </source>
</evidence>
<comment type="caution">
    <text evidence="4">The sequence shown here is derived from an EMBL/GenBank/DDBJ whole genome shotgun (WGS) entry which is preliminary data.</text>
</comment>
<dbReference type="RefSeq" id="WP_344262806.1">
    <property type="nucleotide sequence ID" value="NZ_BAAAMR010000008.1"/>
</dbReference>
<keyword evidence="2" id="KW-0663">Pyridoxal phosphate</keyword>